<reference evidence="2 3" key="1">
    <citation type="journal article" date="2012" name="BMC Genomics">
        <title>Complete genome sequence of Saccharothrix espanaensis DSM 44229T and comparison to the other completely sequenced Pseudonocardiaceae.</title>
        <authorList>
            <person name="Strobel T."/>
            <person name="Al-Dilaimi A."/>
            <person name="Blom J."/>
            <person name="Gessner A."/>
            <person name="Kalinowski J."/>
            <person name="Luzhetska M."/>
            <person name="Puhler A."/>
            <person name="Szczepanowski R."/>
            <person name="Bechthold A."/>
            <person name="Ruckert C."/>
        </authorList>
    </citation>
    <scope>NUCLEOTIDE SEQUENCE [LARGE SCALE GENOMIC DNA]</scope>
    <source>
        <strain evidence="3">ATCC 51144 / DSM 44229 / JCM 9112 / NBRC 15066 / NRRL 15764</strain>
    </source>
</reference>
<dbReference type="AlphaFoldDB" id="K0KFK3"/>
<keyword evidence="1" id="KW-1133">Transmembrane helix</keyword>
<dbReference type="EMBL" id="HE804045">
    <property type="protein sequence ID" value="CCH35539.1"/>
    <property type="molecule type" value="Genomic_DNA"/>
</dbReference>
<dbReference type="HOGENOM" id="CLU_072774_0_0_11"/>
<accession>K0KFK3</accession>
<evidence type="ECO:0000256" key="1">
    <source>
        <dbReference type="SAM" id="Phobius"/>
    </source>
</evidence>
<keyword evidence="1" id="KW-0812">Transmembrane</keyword>
<dbReference type="PATRIC" id="fig|1179773.3.peg.8401"/>
<dbReference type="STRING" id="1179773.BN6_83220"/>
<evidence type="ECO:0000313" key="2">
    <source>
        <dbReference type="EMBL" id="CCH35539.1"/>
    </source>
</evidence>
<proteinExistence type="predicted"/>
<name>K0KFK3_SACES</name>
<feature type="transmembrane region" description="Helical" evidence="1">
    <location>
        <begin position="39"/>
        <end position="61"/>
    </location>
</feature>
<keyword evidence="3" id="KW-1185">Reference proteome</keyword>
<gene>
    <name evidence="2" type="ordered locus">BN6_83220</name>
</gene>
<dbReference type="Proteomes" id="UP000006281">
    <property type="component" value="Chromosome"/>
</dbReference>
<protein>
    <submittedName>
        <fullName evidence="2">Uncharacterized protein</fullName>
    </submittedName>
</protein>
<sequence length="310" mass="34369">MGVARARLDVQEPARRARRRTPGSAIGSRWRDYVVHSGVLGPVEVVAAALLVGGVALAGFGSGYPRTAGLGLVAGGAAVLLALLVLNRVEWRRRDRSGRELLLRYGDALEKRHGRKWAVRDWLQEVDIKSNGDVRQRIAFTIVVCCDELDFCSFTDRVNWDWPVRLKRRVRVKVRSVEVGGEGGTRFGVSAAWLDHQRLKTMIHLDEPAPRDAEVSFVVDVDWPAKCAPFVKGYLPDELLVSFGNTIACARYVITLPAGYHVRVDKLGLVPGRDVYELTQSVNDAGRPRLTLVVRDLPAYRKVGVKLDVA</sequence>
<organism evidence="2 3">
    <name type="scientific">Saccharothrix espanaensis (strain ATCC 51144 / DSM 44229 / JCM 9112 / NBRC 15066 / NRRL 15764)</name>
    <dbReference type="NCBI Taxonomy" id="1179773"/>
    <lineage>
        <taxon>Bacteria</taxon>
        <taxon>Bacillati</taxon>
        <taxon>Actinomycetota</taxon>
        <taxon>Actinomycetes</taxon>
        <taxon>Pseudonocardiales</taxon>
        <taxon>Pseudonocardiaceae</taxon>
        <taxon>Saccharothrix</taxon>
    </lineage>
</organism>
<feature type="transmembrane region" description="Helical" evidence="1">
    <location>
        <begin position="67"/>
        <end position="86"/>
    </location>
</feature>
<keyword evidence="1" id="KW-0472">Membrane</keyword>
<evidence type="ECO:0000313" key="3">
    <source>
        <dbReference type="Proteomes" id="UP000006281"/>
    </source>
</evidence>
<dbReference type="KEGG" id="sesp:BN6_83220"/>